<reference evidence="1" key="1">
    <citation type="journal article" date="2020" name="Nature">
        <title>Giant virus diversity and host interactions through global metagenomics.</title>
        <authorList>
            <person name="Schulz F."/>
            <person name="Roux S."/>
            <person name="Paez-Espino D."/>
            <person name="Jungbluth S."/>
            <person name="Walsh D.A."/>
            <person name="Denef V.J."/>
            <person name="McMahon K.D."/>
            <person name="Konstantinidis K.T."/>
            <person name="Eloe-Fadrosh E.A."/>
            <person name="Kyrpides N.C."/>
            <person name="Woyke T."/>
        </authorList>
    </citation>
    <scope>NUCLEOTIDE SEQUENCE</scope>
    <source>
        <strain evidence="1">GVMAG-S-ERX555965-48</strain>
    </source>
</reference>
<organism evidence="1">
    <name type="scientific">viral metagenome</name>
    <dbReference type="NCBI Taxonomy" id="1070528"/>
    <lineage>
        <taxon>unclassified sequences</taxon>
        <taxon>metagenomes</taxon>
        <taxon>organismal metagenomes</taxon>
    </lineage>
</organism>
<evidence type="ECO:0000313" key="1">
    <source>
        <dbReference type="EMBL" id="QHS84203.1"/>
    </source>
</evidence>
<proteinExistence type="predicted"/>
<sequence>MNTLSNDLIIYIKGFLFTKCGECMKERCVNEMEYNVTTIYYKAIFDDDFPFPRIYKSYKYLCNNCINELNEKLIAPLKY</sequence>
<dbReference type="AlphaFoldDB" id="A0A6C0AXJ2"/>
<name>A0A6C0AXJ2_9ZZZZ</name>
<accession>A0A6C0AXJ2</accession>
<protein>
    <submittedName>
        <fullName evidence="1">Uncharacterized protein</fullName>
    </submittedName>
</protein>
<dbReference type="EMBL" id="MN738774">
    <property type="protein sequence ID" value="QHS84203.1"/>
    <property type="molecule type" value="Genomic_DNA"/>
</dbReference>